<sequence length="64" mass="6712">MHDLALLGTLTGGDAPRALLRKPGGRIINAGLGDRVNRHVIIAIEEGAVILHRQGGGDQRLALP</sequence>
<reference evidence="1 2" key="1">
    <citation type="submission" date="2019-04" db="EMBL/GenBank/DDBJ databases">
        <title>Shimia ponticola sp. nov., isolated from seawater.</title>
        <authorList>
            <person name="Kim Y.-O."/>
            <person name="Yoon J.-H."/>
        </authorList>
    </citation>
    <scope>NUCLEOTIDE SEQUENCE [LARGE SCALE GENOMIC DNA]</scope>
    <source>
        <strain evidence="1 2">MYP11</strain>
    </source>
</reference>
<keyword evidence="2" id="KW-1185">Reference proteome</keyword>
<protein>
    <submittedName>
        <fullName evidence="1">Amidophosphoribosyltransferase</fullName>
    </submittedName>
</protein>
<dbReference type="GO" id="GO:0016757">
    <property type="term" value="F:glycosyltransferase activity"/>
    <property type="evidence" value="ECO:0007669"/>
    <property type="project" value="UniProtKB-KW"/>
</dbReference>
<comment type="caution">
    <text evidence="1">The sequence shown here is derived from an EMBL/GenBank/DDBJ whole genome shotgun (WGS) entry which is preliminary data.</text>
</comment>
<name>A0A4S4NLM7_9RHOB</name>
<keyword evidence="1" id="KW-0808">Transferase</keyword>
<evidence type="ECO:0000313" key="2">
    <source>
        <dbReference type="Proteomes" id="UP000306602"/>
    </source>
</evidence>
<organism evidence="1 2">
    <name type="scientific">Aliishimia ponticola</name>
    <dbReference type="NCBI Taxonomy" id="2499833"/>
    <lineage>
        <taxon>Bacteria</taxon>
        <taxon>Pseudomonadati</taxon>
        <taxon>Pseudomonadota</taxon>
        <taxon>Alphaproteobacteria</taxon>
        <taxon>Rhodobacterales</taxon>
        <taxon>Paracoccaceae</taxon>
        <taxon>Aliishimia</taxon>
    </lineage>
</organism>
<keyword evidence="1" id="KW-0328">Glycosyltransferase</keyword>
<evidence type="ECO:0000313" key="1">
    <source>
        <dbReference type="EMBL" id="THH39218.1"/>
    </source>
</evidence>
<accession>A0A4S4NLM7</accession>
<dbReference type="EMBL" id="SRKY01000001">
    <property type="protein sequence ID" value="THH39218.1"/>
    <property type="molecule type" value="Genomic_DNA"/>
</dbReference>
<dbReference type="Proteomes" id="UP000306602">
    <property type="component" value="Unassembled WGS sequence"/>
</dbReference>
<dbReference type="OrthoDB" id="7860232at2"/>
<gene>
    <name evidence="1" type="ORF">E4Z66_04860</name>
</gene>
<dbReference type="AlphaFoldDB" id="A0A4S4NLM7"/>
<proteinExistence type="predicted"/>